<dbReference type="GO" id="GO:0005840">
    <property type="term" value="C:ribosome"/>
    <property type="evidence" value="ECO:0007669"/>
    <property type="project" value="UniProtKB-KW"/>
</dbReference>
<sequence>MLEIRRATTMAEVVAAEPHFDGEVLPEAAERFLGEPGHHLLVAYVDGVAAGMITGVETTHPDKGTEMYLYELGVGEEHRRQGIGRALVTALADLARERGCHAMWVPVDSDNEAAIATYRSAGANEIATITAQSWTLRS</sequence>
<dbReference type="GO" id="GO:0016747">
    <property type="term" value="F:acyltransferase activity, transferring groups other than amino-acyl groups"/>
    <property type="evidence" value="ECO:0007669"/>
    <property type="project" value="InterPro"/>
</dbReference>
<dbReference type="InterPro" id="IPR016181">
    <property type="entry name" value="Acyl_CoA_acyltransferase"/>
</dbReference>
<evidence type="ECO:0000313" key="3">
    <source>
        <dbReference type="Proteomes" id="UP000587527"/>
    </source>
</evidence>
<keyword evidence="3" id="KW-1185">Reference proteome</keyword>
<accession>A0A841BYV8</accession>
<gene>
    <name evidence="2" type="ORF">F4553_005230</name>
</gene>
<organism evidence="2 3">
    <name type="scientific">Allocatelliglobosispora scoriae</name>
    <dbReference type="NCBI Taxonomy" id="643052"/>
    <lineage>
        <taxon>Bacteria</taxon>
        <taxon>Bacillati</taxon>
        <taxon>Actinomycetota</taxon>
        <taxon>Actinomycetes</taxon>
        <taxon>Micromonosporales</taxon>
        <taxon>Micromonosporaceae</taxon>
        <taxon>Allocatelliglobosispora</taxon>
    </lineage>
</organism>
<dbReference type="Pfam" id="PF00583">
    <property type="entry name" value="Acetyltransf_1"/>
    <property type="match status" value="1"/>
</dbReference>
<evidence type="ECO:0000313" key="2">
    <source>
        <dbReference type="EMBL" id="MBB5871851.1"/>
    </source>
</evidence>
<keyword evidence="2" id="KW-0689">Ribosomal protein</keyword>
<dbReference type="RefSeq" id="WP_184840181.1">
    <property type="nucleotide sequence ID" value="NZ_JACHMN010000002.1"/>
</dbReference>
<feature type="domain" description="N-acetyltransferase" evidence="1">
    <location>
        <begin position="2"/>
        <end position="138"/>
    </location>
</feature>
<dbReference type="InterPro" id="IPR000182">
    <property type="entry name" value="GNAT_dom"/>
</dbReference>
<proteinExistence type="predicted"/>
<dbReference type="Gene3D" id="3.40.630.30">
    <property type="match status" value="1"/>
</dbReference>
<comment type="caution">
    <text evidence="2">The sequence shown here is derived from an EMBL/GenBank/DDBJ whole genome shotgun (WGS) entry which is preliminary data.</text>
</comment>
<reference evidence="2 3" key="1">
    <citation type="submission" date="2020-08" db="EMBL/GenBank/DDBJ databases">
        <title>Sequencing the genomes of 1000 actinobacteria strains.</title>
        <authorList>
            <person name="Klenk H.-P."/>
        </authorList>
    </citation>
    <scope>NUCLEOTIDE SEQUENCE [LARGE SCALE GENOMIC DNA]</scope>
    <source>
        <strain evidence="2 3">DSM 45362</strain>
    </source>
</reference>
<dbReference type="AlphaFoldDB" id="A0A841BYV8"/>
<dbReference type="PANTHER" id="PTHR43072">
    <property type="entry name" value="N-ACETYLTRANSFERASE"/>
    <property type="match status" value="1"/>
</dbReference>
<dbReference type="EMBL" id="JACHMN010000002">
    <property type="protein sequence ID" value="MBB5871851.1"/>
    <property type="molecule type" value="Genomic_DNA"/>
</dbReference>
<dbReference type="Proteomes" id="UP000587527">
    <property type="component" value="Unassembled WGS sequence"/>
</dbReference>
<name>A0A841BYV8_9ACTN</name>
<protein>
    <submittedName>
        <fullName evidence="2">Ribosomal protein S18 acetylase RimI-like enzyme</fullName>
    </submittedName>
</protein>
<evidence type="ECO:0000259" key="1">
    <source>
        <dbReference type="PROSITE" id="PS51186"/>
    </source>
</evidence>
<dbReference type="PROSITE" id="PS51186">
    <property type="entry name" value="GNAT"/>
    <property type="match status" value="1"/>
</dbReference>
<keyword evidence="2" id="KW-0687">Ribonucleoprotein</keyword>
<dbReference type="CDD" id="cd04301">
    <property type="entry name" value="NAT_SF"/>
    <property type="match status" value="1"/>
</dbReference>
<dbReference type="PANTHER" id="PTHR43072:SF60">
    <property type="entry name" value="L-2,4-DIAMINOBUTYRIC ACID ACETYLTRANSFERASE"/>
    <property type="match status" value="1"/>
</dbReference>
<dbReference type="SUPFAM" id="SSF55729">
    <property type="entry name" value="Acyl-CoA N-acyltransferases (Nat)"/>
    <property type="match status" value="1"/>
</dbReference>